<evidence type="ECO:0000256" key="1">
    <source>
        <dbReference type="ARBA" id="ARBA00008725"/>
    </source>
</evidence>
<evidence type="ECO:0000256" key="5">
    <source>
        <dbReference type="SAM" id="MobiDB-lite"/>
    </source>
</evidence>
<dbReference type="Proteomes" id="UP000199012">
    <property type="component" value="Unassembled WGS sequence"/>
</dbReference>
<evidence type="ECO:0000313" key="8">
    <source>
        <dbReference type="EMBL" id="SFA89472.1"/>
    </source>
</evidence>
<feature type="compositionally biased region" description="Low complexity" evidence="5">
    <location>
        <begin position="34"/>
        <end position="53"/>
    </location>
</feature>
<keyword evidence="3 4" id="KW-0592">Phosphate transport</keyword>
<dbReference type="PROSITE" id="PS51257">
    <property type="entry name" value="PROKAR_LIPOPROTEIN"/>
    <property type="match status" value="1"/>
</dbReference>
<feature type="domain" description="PBP" evidence="7">
    <location>
        <begin position="44"/>
        <end position="342"/>
    </location>
</feature>
<evidence type="ECO:0000313" key="9">
    <source>
        <dbReference type="Proteomes" id="UP000199012"/>
    </source>
</evidence>
<dbReference type="InterPro" id="IPR050962">
    <property type="entry name" value="Phosphate-bind_PstS"/>
</dbReference>
<dbReference type="AlphaFoldDB" id="A0A1I0WL53"/>
<organism evidence="8 9">
    <name type="scientific">Cellulomonas marina</name>
    <dbReference type="NCBI Taxonomy" id="988821"/>
    <lineage>
        <taxon>Bacteria</taxon>
        <taxon>Bacillati</taxon>
        <taxon>Actinomycetota</taxon>
        <taxon>Actinomycetes</taxon>
        <taxon>Micrococcales</taxon>
        <taxon>Cellulomonadaceae</taxon>
        <taxon>Cellulomonas</taxon>
    </lineage>
</organism>
<keyword evidence="2 4" id="KW-0813">Transport</keyword>
<dbReference type="GO" id="GO:0035435">
    <property type="term" value="P:phosphate ion transmembrane transport"/>
    <property type="evidence" value="ECO:0007669"/>
    <property type="project" value="InterPro"/>
</dbReference>
<evidence type="ECO:0000256" key="4">
    <source>
        <dbReference type="PIRNR" id="PIRNR002756"/>
    </source>
</evidence>
<dbReference type="NCBIfam" id="TIGR00975">
    <property type="entry name" value="3a0107s03"/>
    <property type="match status" value="1"/>
</dbReference>
<proteinExistence type="inferred from homology"/>
<dbReference type="Pfam" id="PF12849">
    <property type="entry name" value="PBP_like_2"/>
    <property type="match status" value="1"/>
</dbReference>
<dbReference type="InterPro" id="IPR024370">
    <property type="entry name" value="PBP_domain"/>
</dbReference>
<gene>
    <name evidence="8" type="ORF">SAMN05421867_10378</name>
</gene>
<name>A0A1I0WL53_9CELL</name>
<evidence type="ECO:0000259" key="7">
    <source>
        <dbReference type="Pfam" id="PF12849"/>
    </source>
</evidence>
<feature type="chain" id="PRO_5011784164" description="Phosphate-binding protein" evidence="6">
    <location>
        <begin position="32"/>
        <end position="376"/>
    </location>
</feature>
<dbReference type="SUPFAM" id="SSF53850">
    <property type="entry name" value="Periplasmic binding protein-like II"/>
    <property type="match status" value="1"/>
</dbReference>
<dbReference type="PANTHER" id="PTHR42996">
    <property type="entry name" value="PHOSPHATE-BINDING PROTEIN PSTS"/>
    <property type="match status" value="1"/>
</dbReference>
<dbReference type="PANTHER" id="PTHR42996:SF1">
    <property type="entry name" value="PHOSPHATE-BINDING PROTEIN PSTS"/>
    <property type="match status" value="1"/>
</dbReference>
<protein>
    <recommendedName>
        <fullName evidence="4">Phosphate-binding protein</fullName>
    </recommendedName>
</protein>
<dbReference type="EMBL" id="FOKA01000003">
    <property type="protein sequence ID" value="SFA89472.1"/>
    <property type="molecule type" value="Genomic_DNA"/>
</dbReference>
<accession>A0A1I0WL53</accession>
<dbReference type="PIRSF" id="PIRSF002756">
    <property type="entry name" value="PstS"/>
    <property type="match status" value="1"/>
</dbReference>
<dbReference type="GO" id="GO:0042301">
    <property type="term" value="F:phosphate ion binding"/>
    <property type="evidence" value="ECO:0007669"/>
    <property type="project" value="InterPro"/>
</dbReference>
<evidence type="ECO:0000256" key="6">
    <source>
        <dbReference type="SAM" id="SignalP"/>
    </source>
</evidence>
<dbReference type="GO" id="GO:0043190">
    <property type="term" value="C:ATP-binding cassette (ABC) transporter complex"/>
    <property type="evidence" value="ECO:0007669"/>
    <property type="project" value="InterPro"/>
</dbReference>
<dbReference type="CDD" id="cd13565">
    <property type="entry name" value="PBP2_PstS"/>
    <property type="match status" value="1"/>
</dbReference>
<dbReference type="Gene3D" id="3.40.190.10">
    <property type="entry name" value="Periplasmic binding protein-like II"/>
    <property type="match status" value="2"/>
</dbReference>
<keyword evidence="6" id="KW-0732">Signal</keyword>
<comment type="similarity">
    <text evidence="1 4">Belongs to the PstS family.</text>
</comment>
<keyword evidence="9" id="KW-1185">Reference proteome</keyword>
<evidence type="ECO:0000256" key="2">
    <source>
        <dbReference type="ARBA" id="ARBA00022448"/>
    </source>
</evidence>
<feature type="signal peptide" evidence="6">
    <location>
        <begin position="1"/>
        <end position="31"/>
    </location>
</feature>
<dbReference type="InterPro" id="IPR005673">
    <property type="entry name" value="ABC_phos-bd_PstS"/>
</dbReference>
<dbReference type="STRING" id="988821.SAMN05421867_10378"/>
<reference evidence="8 9" key="1">
    <citation type="submission" date="2016-10" db="EMBL/GenBank/DDBJ databases">
        <authorList>
            <person name="de Groot N.N."/>
        </authorList>
    </citation>
    <scope>NUCLEOTIDE SEQUENCE [LARGE SCALE GENOMIC DNA]</scope>
    <source>
        <strain evidence="8 9">CGMCC 4.6945</strain>
    </source>
</reference>
<evidence type="ECO:0000256" key="3">
    <source>
        <dbReference type="ARBA" id="ARBA00022592"/>
    </source>
</evidence>
<feature type="region of interest" description="Disordered" evidence="5">
    <location>
        <begin position="34"/>
        <end position="57"/>
    </location>
</feature>
<sequence>MKLNRTSRGARAGVVVGALALTLAACGSDNAVPGAAGGESSAPAAGGSELSGELVGAGASSQESAMEAWRAGFQSANPDVSVSYDPAGSGAGRTQFLEGGTDFAGSDAALDEEELATAEERCFGAGVTELPLYISPIAVIYNLPEVTEQLQMSAATIAGIFSGAITNWNDPAIAAENEGVTLPDLAITPVNRSDESGTTENFTEYLAAAAPEVWTEEPSGDWPFSGTQSAQGTSGVVQTVEGAEGTIGYADASRAGSLGTVAVKVGEEYVPFSPEAAAAVVDASPVAEGRAEHDLALELERDTTEAGAYPIVLVSYTIACLAYEEQEQVDLVKAWLTYLASEGGQQAAAGAAGNAPISETLREQVTAAIGAITLAS</sequence>